<sequence>MTDVTSLDSGTAAFTTAAAAAATYGTSIGSQAVSSAAVLQTETVMVDARAASGRGRTPRVTPTTHFIHTIESTPGIYGAHCIHFFKSAVCRTVYCRLRLFPNISQHSVL</sequence>
<protein>
    <submittedName>
        <fullName evidence="1">Uncharacterized protein</fullName>
    </submittedName>
</protein>
<dbReference type="KEGG" id="vcn:VOLCADRAFT_99242"/>
<keyword evidence="2" id="KW-1185">Reference proteome</keyword>
<gene>
    <name evidence="1" type="ORF">VOLCADRAFT_99242</name>
</gene>
<evidence type="ECO:0000313" key="2">
    <source>
        <dbReference type="Proteomes" id="UP000001058"/>
    </source>
</evidence>
<dbReference type="RefSeq" id="XP_002958034.1">
    <property type="nucleotide sequence ID" value="XM_002957988.1"/>
</dbReference>
<dbReference type="AlphaFoldDB" id="D8UHB2"/>
<accession>D8UHB2</accession>
<feature type="non-terminal residue" evidence="1">
    <location>
        <position position="109"/>
    </location>
</feature>
<dbReference type="InParanoid" id="D8UHB2"/>
<dbReference type="GeneID" id="9623157"/>
<organism evidence="2">
    <name type="scientific">Volvox carteri f. nagariensis</name>
    <dbReference type="NCBI Taxonomy" id="3068"/>
    <lineage>
        <taxon>Eukaryota</taxon>
        <taxon>Viridiplantae</taxon>
        <taxon>Chlorophyta</taxon>
        <taxon>core chlorophytes</taxon>
        <taxon>Chlorophyceae</taxon>
        <taxon>CS clade</taxon>
        <taxon>Chlamydomonadales</taxon>
        <taxon>Volvocaceae</taxon>
        <taxon>Volvox</taxon>
    </lineage>
</organism>
<proteinExistence type="predicted"/>
<dbReference type="EMBL" id="GL378405">
    <property type="protein sequence ID" value="EFJ40874.1"/>
    <property type="molecule type" value="Genomic_DNA"/>
</dbReference>
<name>D8UHB2_VOLCA</name>
<dbReference type="Proteomes" id="UP000001058">
    <property type="component" value="Unassembled WGS sequence"/>
</dbReference>
<evidence type="ECO:0000313" key="1">
    <source>
        <dbReference type="EMBL" id="EFJ40874.1"/>
    </source>
</evidence>
<reference evidence="1 2" key="1">
    <citation type="journal article" date="2010" name="Science">
        <title>Genomic analysis of organismal complexity in the multicellular green alga Volvox carteri.</title>
        <authorList>
            <person name="Prochnik S.E."/>
            <person name="Umen J."/>
            <person name="Nedelcu A.M."/>
            <person name="Hallmann A."/>
            <person name="Miller S.M."/>
            <person name="Nishii I."/>
            <person name="Ferris P."/>
            <person name="Kuo A."/>
            <person name="Mitros T."/>
            <person name="Fritz-Laylin L.K."/>
            <person name="Hellsten U."/>
            <person name="Chapman J."/>
            <person name="Simakov O."/>
            <person name="Rensing S.A."/>
            <person name="Terry A."/>
            <person name="Pangilinan J."/>
            <person name="Kapitonov V."/>
            <person name="Jurka J."/>
            <person name="Salamov A."/>
            <person name="Shapiro H."/>
            <person name="Schmutz J."/>
            <person name="Grimwood J."/>
            <person name="Lindquist E."/>
            <person name="Lucas S."/>
            <person name="Grigoriev I.V."/>
            <person name="Schmitt R."/>
            <person name="Kirk D."/>
            <person name="Rokhsar D.S."/>
        </authorList>
    </citation>
    <scope>NUCLEOTIDE SEQUENCE [LARGE SCALE GENOMIC DNA]</scope>
    <source>
        <strain evidence="2">f. Nagariensis / Eve</strain>
    </source>
</reference>